<feature type="domain" description="FANCI solenoid 2" evidence="3">
    <location>
        <begin position="380"/>
        <end position="534"/>
    </location>
</feature>
<proteinExistence type="predicted"/>
<dbReference type="Pfam" id="PF14679">
    <property type="entry name" value="FANCI_HD1"/>
    <property type="match status" value="1"/>
</dbReference>
<dbReference type="InterPro" id="IPR029310">
    <property type="entry name" value="FANCI_HD1"/>
</dbReference>
<dbReference type="Proteomes" id="UP000250321">
    <property type="component" value="Unassembled WGS sequence"/>
</dbReference>
<feature type="region of interest" description="Disordered" evidence="1">
    <location>
        <begin position="1303"/>
        <end position="1390"/>
    </location>
</feature>
<dbReference type="Pfam" id="PF14680">
    <property type="entry name" value="FANCI_HD2"/>
    <property type="match status" value="1"/>
</dbReference>
<dbReference type="InterPro" id="IPR029308">
    <property type="entry name" value="FANCI_S1"/>
</dbReference>
<dbReference type="InterPro" id="IPR029314">
    <property type="entry name" value="FANCI_S4"/>
</dbReference>
<organism evidence="7 8">
    <name type="scientific">Prunus yedoensis var. nudiflora</name>
    <dbReference type="NCBI Taxonomy" id="2094558"/>
    <lineage>
        <taxon>Eukaryota</taxon>
        <taxon>Viridiplantae</taxon>
        <taxon>Streptophyta</taxon>
        <taxon>Embryophyta</taxon>
        <taxon>Tracheophyta</taxon>
        <taxon>Spermatophyta</taxon>
        <taxon>Magnoliopsida</taxon>
        <taxon>eudicotyledons</taxon>
        <taxon>Gunneridae</taxon>
        <taxon>Pentapetalae</taxon>
        <taxon>rosids</taxon>
        <taxon>fabids</taxon>
        <taxon>Rosales</taxon>
        <taxon>Rosaceae</taxon>
        <taxon>Amygdaloideae</taxon>
        <taxon>Amygdaleae</taxon>
        <taxon>Prunus</taxon>
    </lineage>
</organism>
<dbReference type="GO" id="GO:0006281">
    <property type="term" value="P:DNA repair"/>
    <property type="evidence" value="ECO:0007669"/>
    <property type="project" value="InterPro"/>
</dbReference>
<reference evidence="7 8" key="1">
    <citation type="submission" date="2018-02" db="EMBL/GenBank/DDBJ databases">
        <title>Draft genome of wild Prunus yedoensis var. nudiflora.</title>
        <authorList>
            <person name="Baek S."/>
            <person name="Kim J.-H."/>
            <person name="Choi K."/>
            <person name="Kim G.-B."/>
            <person name="Cho A."/>
            <person name="Jang H."/>
            <person name="Shin C.-H."/>
            <person name="Yu H.-J."/>
            <person name="Mun J.-H."/>
        </authorList>
    </citation>
    <scope>NUCLEOTIDE SEQUENCE [LARGE SCALE GENOMIC DNA]</scope>
    <source>
        <strain evidence="8">cv. Jeju island</strain>
        <tissue evidence="7">Leaf</tissue>
    </source>
</reference>
<dbReference type="PANTHER" id="PTHR21818">
    <property type="entry name" value="BC025462 PROTEIN"/>
    <property type="match status" value="1"/>
</dbReference>
<evidence type="ECO:0000313" key="8">
    <source>
        <dbReference type="Proteomes" id="UP000250321"/>
    </source>
</evidence>
<evidence type="ECO:0000259" key="3">
    <source>
        <dbReference type="Pfam" id="PF14676"/>
    </source>
</evidence>
<dbReference type="PANTHER" id="PTHR21818:SF0">
    <property type="entry name" value="FANCONI ANEMIA GROUP I PROTEIN"/>
    <property type="match status" value="1"/>
</dbReference>
<dbReference type="Pfam" id="PF14675">
    <property type="entry name" value="FANCI_S1"/>
    <property type="match status" value="1"/>
</dbReference>
<dbReference type="STRING" id="2094558.A0A314Y480"/>
<feature type="compositionally biased region" description="Polar residues" evidence="1">
    <location>
        <begin position="1316"/>
        <end position="1326"/>
    </location>
</feature>
<gene>
    <name evidence="7" type="ORF">Pyn_26564</name>
</gene>
<name>A0A314Y480_PRUYE</name>
<feature type="domain" description="FANCI solenoid 1" evidence="2">
    <location>
        <begin position="118"/>
        <end position="282"/>
    </location>
</feature>
<dbReference type="InterPro" id="IPR029312">
    <property type="entry name" value="FANCI_HD2"/>
</dbReference>
<dbReference type="Pfam" id="PF14678">
    <property type="entry name" value="FANCI_S4"/>
    <property type="match status" value="1"/>
</dbReference>
<feature type="domain" description="FANCI solenoid 4" evidence="4">
    <location>
        <begin position="1089"/>
        <end position="1242"/>
    </location>
</feature>
<evidence type="ECO:0000259" key="4">
    <source>
        <dbReference type="Pfam" id="PF14678"/>
    </source>
</evidence>
<dbReference type="InterPro" id="IPR026171">
    <property type="entry name" value="FANCI"/>
</dbReference>
<sequence length="1390" mass="154938">MSPTTTTAPREPPQPLSDADIIRLAQSCSPIPSFLLTTSSHQTLLSYLTSRSQSSSPSKPVSDYTLSLLSLISLSPQTHSLSTLLSSVLLSYTHLFTSFRIPHDPNSLKTIQFFHTLLPYVPTTELPQIVEPIVSFLPQIVDSENAQILDLLPRCFNLIRNAEEIEGGGRFVNSVIDKILGINWSKGLVSKMVSIVRDFPVLDKTRALEFVEKVFVGMSSLDLQDLPSLVYQLLVLASKGFVKREVIEGIVTFFGSKMGSKASSIVRQVEGTVLLHVNFAVKQDPSLGQEVMGLVRSDLRAFNHFTVAVLLSVSRVRKFGESSMGALKIALLTAYRDYKFVEDCKWIPDDMKEEYLQNVKVVEKAMLRAVNESNYGREHIVPSILEFSFLLLESMEGGNQKDPCNSSGLLGIEELAIQMLKALFEAHDMARNEIIEQCKFRILSLKPEQSMSIIRLLGNLVQSYPYPMLEHVSRMKELLDYFTFMHGKVAAEVVSVLLPLIKFSRDLQDYTILVMRKAMFRREDAVRLAATAAVIDLIVADKQSKRDDPLSFQESSSQASSSQQSEIRYSVGGGLFQELSGLLQRCLYQQANVKEVLYHGLVKLVLVDPSSGRAVFDFLLPHFLQFFKEDEDIQLQINCCVKSESGKAYIGEPLHCLLSCISWMLLLQPHGKTEQALESSWACLGFSLSQENEAGRDSSVDSFCTAFLKIRKSLRNQNLEGIFGQTQDPGSASVEEDKRKCCSLVLSGIIEVVLNAIATELEKATDGKKLDLEKELIEFVDLHDSLDKDTGFSRQSTVIRRGNPRTSPHDVPNNMESSHSKVTQGRISFFATSSIYQILQTVLKLLNTDNHNHVAASQNNSQLTCKTSKCCSKMICFVLNASLSRIKSSSVLQNDDPLRALIYGEIKVLGPPLLKLIFLLTSRPRMVSNQNKTEAKGKKDVQEQKEHLHLALICLKELIMICSRTSHLTGLLEDMVSISTLQHAGLDNESETISIIEDQHTRSKELFILKTLKPLFSELLALSFFSEVEIICDMILIIGGKLPCKLSNSHGAWAISVCKSNEILNSKVGKSLVTLAICLSSPPNDLITCQDMARALLQVIGSEGNVPMKVSEVYPIVNHLTSPTINSCILHIIEAIIVDMDWAIKKLKTFSLVSQKSIHLSQNIEQSLVLALEENLYARAEAVVKVLSSFASMSLNNTQAEILLRFCARFYKHLAQMSKLRIAPKGCKQIFPSLKFLKLVEKHQENANTRGMINKIKRENRCIPELIFQIEDYEKYLIQLSKVCKVNLLRHAKRSTARDFRIITNNINREDPPGQEPNQDNSNAVENESGEDLGDTEGDNDGSEHILSPESNSPLVAGDSGSDNEDGDGLPSAKRLKRSNRVVQDSDDEA</sequence>
<feature type="region of interest" description="Disordered" evidence="1">
    <location>
        <begin position="799"/>
        <end position="818"/>
    </location>
</feature>
<dbReference type="EMBL" id="PJQY01001728">
    <property type="protein sequence ID" value="PQQ00220.1"/>
    <property type="molecule type" value="Genomic_DNA"/>
</dbReference>
<dbReference type="GO" id="GO:0070182">
    <property type="term" value="F:DNA polymerase binding"/>
    <property type="evidence" value="ECO:0007669"/>
    <property type="project" value="TreeGrafter"/>
</dbReference>
<feature type="domain" description="FANCI helical" evidence="5">
    <location>
        <begin position="286"/>
        <end position="367"/>
    </location>
</feature>
<keyword evidence="8" id="KW-1185">Reference proteome</keyword>
<dbReference type="Pfam" id="PF14676">
    <property type="entry name" value="FANCI_S2"/>
    <property type="match status" value="1"/>
</dbReference>
<evidence type="ECO:0000259" key="2">
    <source>
        <dbReference type="Pfam" id="PF14675"/>
    </source>
</evidence>
<evidence type="ECO:0000256" key="1">
    <source>
        <dbReference type="SAM" id="MobiDB-lite"/>
    </source>
</evidence>
<dbReference type="OrthoDB" id="195089at2759"/>
<accession>A0A314Y480</accession>
<evidence type="ECO:0000313" key="7">
    <source>
        <dbReference type="EMBL" id="PQQ00220.1"/>
    </source>
</evidence>
<protein>
    <submittedName>
        <fullName evidence="7">Fanconi anemia group I protein</fullName>
    </submittedName>
</protein>
<comment type="caution">
    <text evidence="7">The sequence shown here is derived from an EMBL/GenBank/DDBJ whole genome shotgun (WGS) entry which is preliminary data.</text>
</comment>
<feature type="domain" description="FANCI helical" evidence="6">
    <location>
        <begin position="553"/>
        <end position="789"/>
    </location>
</feature>
<evidence type="ECO:0000259" key="5">
    <source>
        <dbReference type="Pfam" id="PF14679"/>
    </source>
</evidence>
<feature type="compositionally biased region" description="Acidic residues" evidence="1">
    <location>
        <begin position="1328"/>
        <end position="1341"/>
    </location>
</feature>
<evidence type="ECO:0000259" key="6">
    <source>
        <dbReference type="Pfam" id="PF14680"/>
    </source>
</evidence>
<dbReference type="InterPro" id="IPR029315">
    <property type="entry name" value="FANCI_S2"/>
</dbReference>